<dbReference type="RefSeq" id="WP_034896655.1">
    <property type="nucleotide sequence ID" value="NZ_JRUQ01000055.1"/>
</dbReference>
<dbReference type="Gene3D" id="3.40.350.10">
    <property type="entry name" value="Creatinase/prolidase N-terminal domain"/>
    <property type="match status" value="1"/>
</dbReference>
<dbReference type="InterPro" id="IPR000994">
    <property type="entry name" value="Pept_M24"/>
</dbReference>
<dbReference type="CDD" id="cd01066">
    <property type="entry name" value="APP_MetAP"/>
    <property type="match status" value="1"/>
</dbReference>
<dbReference type="eggNOG" id="COG0006">
    <property type="taxonomic scope" value="Bacteria"/>
</dbReference>
<evidence type="ECO:0000259" key="1">
    <source>
        <dbReference type="Pfam" id="PF00557"/>
    </source>
</evidence>
<dbReference type="InterPro" id="IPR000587">
    <property type="entry name" value="Creatinase_N"/>
</dbReference>
<evidence type="ECO:0000259" key="2">
    <source>
        <dbReference type="Pfam" id="PF01321"/>
    </source>
</evidence>
<sequence>MTDKLQRLRQALTEQQLEGLLLTRRDNIAWLTEGASFYVVDRAETGVASLLIAADAVTLIAPENELPRILAEESLPFGVITLSYPWYRSLADVLADLSPGRLGSDMPVVNARDVQAELVQLRIGLNPAERERFAQLGKEVAQVVETVARRVRSGMTEQAVEADIYAACLPLAIRPVCTLIAADRRISQFKHPVPGPTQLQRQMLITLGAEREGLNISITRMVHVGEPSAASRQHLITLAEIHADILAASEPGRRWQDIFRAIKASYARHGFPDAWQAHHQGGPAGYGCRDFIITEETPGNLSENQALAWNPTLPGVKSEETVLLTATGQQRLTDSGAWPTITVTRGENVWHFADWLVIKP</sequence>
<protein>
    <recommendedName>
        <fullName evidence="5">Peptidase M24</fullName>
    </recommendedName>
</protein>
<evidence type="ECO:0000313" key="4">
    <source>
        <dbReference type="Proteomes" id="UP000030351"/>
    </source>
</evidence>
<proteinExistence type="predicted"/>
<keyword evidence="4" id="KW-1185">Reference proteome</keyword>
<name>A0A0A3YW14_9GAMM</name>
<dbReference type="Pfam" id="PF00557">
    <property type="entry name" value="Peptidase_M24"/>
    <property type="match status" value="1"/>
</dbReference>
<accession>A0A0A3YW14</accession>
<dbReference type="Pfam" id="PF01321">
    <property type="entry name" value="Creatinase_N"/>
    <property type="match status" value="1"/>
</dbReference>
<evidence type="ECO:0000313" key="3">
    <source>
        <dbReference type="EMBL" id="KGT89546.1"/>
    </source>
</evidence>
<gene>
    <name evidence="3" type="ORF">NG99_19675</name>
</gene>
<reference evidence="3 4" key="1">
    <citation type="submission" date="2014-10" db="EMBL/GenBank/DDBJ databases">
        <title>Genome sequence of Erwinia typographi M043b.</title>
        <authorList>
            <person name="Chan K.-G."/>
            <person name="Tan W.-S."/>
        </authorList>
    </citation>
    <scope>NUCLEOTIDE SEQUENCE [LARGE SCALE GENOMIC DNA]</scope>
    <source>
        <strain evidence="3 4">M043b</strain>
    </source>
</reference>
<evidence type="ECO:0008006" key="5">
    <source>
        <dbReference type="Google" id="ProtNLM"/>
    </source>
</evidence>
<dbReference type="STRING" id="371042.NG99_19675"/>
<dbReference type="InterPro" id="IPR050659">
    <property type="entry name" value="Peptidase_M24B"/>
</dbReference>
<dbReference type="SUPFAM" id="SSF55920">
    <property type="entry name" value="Creatinase/aminopeptidase"/>
    <property type="match status" value="1"/>
</dbReference>
<organism evidence="3 4">
    <name type="scientific">Erwinia typographi</name>
    <dbReference type="NCBI Taxonomy" id="371042"/>
    <lineage>
        <taxon>Bacteria</taxon>
        <taxon>Pseudomonadati</taxon>
        <taxon>Pseudomonadota</taxon>
        <taxon>Gammaproteobacteria</taxon>
        <taxon>Enterobacterales</taxon>
        <taxon>Erwiniaceae</taxon>
        <taxon>Erwinia</taxon>
    </lineage>
</organism>
<comment type="caution">
    <text evidence="3">The sequence shown here is derived from an EMBL/GenBank/DDBJ whole genome shotgun (WGS) entry which is preliminary data.</text>
</comment>
<dbReference type="PANTHER" id="PTHR46112">
    <property type="entry name" value="AMINOPEPTIDASE"/>
    <property type="match status" value="1"/>
</dbReference>
<dbReference type="PANTHER" id="PTHR46112:SF2">
    <property type="entry name" value="XAA-PRO AMINOPEPTIDASE P-RELATED"/>
    <property type="match status" value="1"/>
</dbReference>
<dbReference type="Gene3D" id="3.90.230.10">
    <property type="entry name" value="Creatinase/methionine aminopeptidase superfamily"/>
    <property type="match status" value="1"/>
</dbReference>
<dbReference type="Proteomes" id="UP000030351">
    <property type="component" value="Unassembled WGS sequence"/>
</dbReference>
<dbReference type="AlphaFoldDB" id="A0A0A3YW14"/>
<dbReference type="InterPro" id="IPR029149">
    <property type="entry name" value="Creatin/AminoP/Spt16_N"/>
</dbReference>
<dbReference type="EMBL" id="JRUQ01000055">
    <property type="protein sequence ID" value="KGT89546.1"/>
    <property type="molecule type" value="Genomic_DNA"/>
</dbReference>
<dbReference type="SUPFAM" id="SSF53092">
    <property type="entry name" value="Creatinase/prolidase N-terminal domain"/>
    <property type="match status" value="1"/>
</dbReference>
<dbReference type="OrthoDB" id="4850044at2"/>
<dbReference type="InterPro" id="IPR036005">
    <property type="entry name" value="Creatinase/aminopeptidase-like"/>
</dbReference>
<feature type="domain" description="Creatinase N-terminal" evidence="2">
    <location>
        <begin position="5"/>
        <end position="108"/>
    </location>
</feature>
<feature type="domain" description="Peptidase M24" evidence="1">
    <location>
        <begin position="136"/>
        <end position="325"/>
    </location>
</feature>